<dbReference type="EMBL" id="VULX01000020">
    <property type="protein sequence ID" value="MSR92001.1"/>
    <property type="molecule type" value="Genomic_DNA"/>
</dbReference>
<dbReference type="SUPFAM" id="SSF55874">
    <property type="entry name" value="ATPase domain of HSP90 chaperone/DNA topoisomerase II/histidine kinase"/>
    <property type="match status" value="1"/>
</dbReference>
<keyword evidence="7 13" id="KW-0418">Kinase</keyword>
<evidence type="ECO:0000256" key="7">
    <source>
        <dbReference type="ARBA" id="ARBA00022777"/>
    </source>
</evidence>
<dbReference type="PANTHER" id="PTHR45453">
    <property type="entry name" value="PHOSPHATE REGULON SENSOR PROTEIN PHOR"/>
    <property type="match status" value="1"/>
</dbReference>
<dbReference type="AlphaFoldDB" id="A0A7X2MZK0"/>
<keyword evidence="6 11" id="KW-0812">Transmembrane</keyword>
<dbReference type="GO" id="GO:0004721">
    <property type="term" value="F:phosphoprotein phosphatase activity"/>
    <property type="evidence" value="ECO:0007669"/>
    <property type="project" value="TreeGrafter"/>
</dbReference>
<organism evidence="13 14">
    <name type="scientific">Inconstantimicrobium porci</name>
    <dbReference type="NCBI Taxonomy" id="2652291"/>
    <lineage>
        <taxon>Bacteria</taxon>
        <taxon>Bacillati</taxon>
        <taxon>Bacillota</taxon>
        <taxon>Clostridia</taxon>
        <taxon>Eubacteriales</taxon>
        <taxon>Clostridiaceae</taxon>
        <taxon>Inconstantimicrobium</taxon>
    </lineage>
</organism>
<comment type="catalytic activity">
    <reaction evidence="1">
        <text>ATP + protein L-histidine = ADP + protein N-phospho-L-histidine.</text>
        <dbReference type="EC" id="2.7.13.3"/>
    </reaction>
</comment>
<evidence type="ECO:0000256" key="4">
    <source>
        <dbReference type="ARBA" id="ARBA00022475"/>
    </source>
</evidence>
<dbReference type="GO" id="GO:0016036">
    <property type="term" value="P:cellular response to phosphate starvation"/>
    <property type="evidence" value="ECO:0007669"/>
    <property type="project" value="TreeGrafter"/>
</dbReference>
<dbReference type="InterPro" id="IPR050351">
    <property type="entry name" value="BphY/WalK/GraS-like"/>
</dbReference>
<dbReference type="InterPro" id="IPR005467">
    <property type="entry name" value="His_kinase_dom"/>
</dbReference>
<dbReference type="InterPro" id="IPR003594">
    <property type="entry name" value="HATPase_dom"/>
</dbReference>
<dbReference type="EC" id="2.7.13.3" evidence="3"/>
<dbReference type="PANTHER" id="PTHR45453:SF2">
    <property type="entry name" value="HISTIDINE KINASE"/>
    <property type="match status" value="1"/>
</dbReference>
<evidence type="ECO:0000256" key="1">
    <source>
        <dbReference type="ARBA" id="ARBA00000085"/>
    </source>
</evidence>
<dbReference type="Proteomes" id="UP000460287">
    <property type="component" value="Unassembled WGS sequence"/>
</dbReference>
<dbReference type="SMART" id="SM00387">
    <property type="entry name" value="HATPase_c"/>
    <property type="match status" value="1"/>
</dbReference>
<evidence type="ECO:0000256" key="8">
    <source>
        <dbReference type="ARBA" id="ARBA00022989"/>
    </source>
</evidence>
<keyword evidence="14" id="KW-1185">Reference proteome</keyword>
<feature type="domain" description="Histidine kinase" evidence="12">
    <location>
        <begin position="126"/>
        <end position="330"/>
    </location>
</feature>
<protein>
    <recommendedName>
        <fullName evidence="3">histidine kinase</fullName>
        <ecNumber evidence="3">2.7.13.3</ecNumber>
    </recommendedName>
</protein>
<keyword evidence="9" id="KW-0902">Two-component regulatory system</keyword>
<dbReference type="GO" id="GO:0005886">
    <property type="term" value="C:plasma membrane"/>
    <property type="evidence" value="ECO:0007669"/>
    <property type="project" value="UniProtKB-SubCell"/>
</dbReference>
<sequence>MKIGRYIADKMYAFIIGGFSYLVILLMMFGFKVDKSLIIAVSIVMFISAILVLIIDIARKKKFYDELVSNTEGLDKKYLVLETIKKPHFYEGELLYDSLYDIDKSMAETVNQYKISIDDFKDYIEMWIHEIKIPISNLTLIMHNHYHDSRVTNQIKRIEQYTEQVLYYVRSENVHKDYLINNVNLNKVVSSVAINNKDSILENNIEFSVNGCDKVVLTDAKWLEFILNQIMSNSIKYKKDKQSKIAISAEEEDDKIILSVHDNGIGIKESDLPKVFEKSFTGYNGRVKSKSTGMGLYIAKQLCTQLGHKIKIESKINEFTKVSIIFKKNNYYDVVR</sequence>
<keyword evidence="8 11" id="KW-1133">Transmembrane helix</keyword>
<evidence type="ECO:0000259" key="12">
    <source>
        <dbReference type="PROSITE" id="PS50109"/>
    </source>
</evidence>
<dbReference type="GO" id="GO:0000155">
    <property type="term" value="F:phosphorelay sensor kinase activity"/>
    <property type="evidence" value="ECO:0007669"/>
    <property type="project" value="TreeGrafter"/>
</dbReference>
<evidence type="ECO:0000256" key="5">
    <source>
        <dbReference type="ARBA" id="ARBA00022679"/>
    </source>
</evidence>
<feature type="transmembrane region" description="Helical" evidence="11">
    <location>
        <begin position="12"/>
        <end position="31"/>
    </location>
</feature>
<dbReference type="RefSeq" id="WP_154531900.1">
    <property type="nucleotide sequence ID" value="NZ_VULX01000020.1"/>
</dbReference>
<comment type="caution">
    <text evidence="13">The sequence shown here is derived from an EMBL/GenBank/DDBJ whole genome shotgun (WGS) entry which is preliminary data.</text>
</comment>
<dbReference type="PROSITE" id="PS50109">
    <property type="entry name" value="HIS_KIN"/>
    <property type="match status" value="1"/>
</dbReference>
<feature type="transmembrane region" description="Helical" evidence="11">
    <location>
        <begin position="37"/>
        <end position="55"/>
    </location>
</feature>
<evidence type="ECO:0000256" key="10">
    <source>
        <dbReference type="ARBA" id="ARBA00023136"/>
    </source>
</evidence>
<keyword evidence="10 11" id="KW-0472">Membrane</keyword>
<proteinExistence type="predicted"/>
<dbReference type="InterPro" id="IPR036890">
    <property type="entry name" value="HATPase_C_sf"/>
</dbReference>
<evidence type="ECO:0000313" key="14">
    <source>
        <dbReference type="Proteomes" id="UP000460287"/>
    </source>
</evidence>
<name>A0A7X2MZK0_9CLOT</name>
<gene>
    <name evidence="13" type="ORF">FYJ33_11500</name>
</gene>
<evidence type="ECO:0000256" key="11">
    <source>
        <dbReference type="SAM" id="Phobius"/>
    </source>
</evidence>
<reference evidence="13 14" key="1">
    <citation type="submission" date="2019-08" db="EMBL/GenBank/DDBJ databases">
        <title>In-depth cultivation of the pig gut microbiome towards novel bacterial diversity and tailored functional studies.</title>
        <authorList>
            <person name="Wylensek D."/>
            <person name="Hitch T.C.A."/>
            <person name="Clavel T."/>
        </authorList>
    </citation>
    <scope>NUCLEOTIDE SEQUENCE [LARGE SCALE GENOMIC DNA]</scope>
    <source>
        <strain evidence="13 14">WCA-383-APC-5B</strain>
    </source>
</reference>
<accession>A0A7X2MZK0</accession>
<evidence type="ECO:0000256" key="2">
    <source>
        <dbReference type="ARBA" id="ARBA00004651"/>
    </source>
</evidence>
<evidence type="ECO:0000313" key="13">
    <source>
        <dbReference type="EMBL" id="MSR92001.1"/>
    </source>
</evidence>
<comment type="subcellular location">
    <subcellularLocation>
        <location evidence="2">Cell membrane</location>
        <topology evidence="2">Multi-pass membrane protein</topology>
    </subcellularLocation>
</comment>
<keyword evidence="4" id="KW-1003">Cell membrane</keyword>
<evidence type="ECO:0000256" key="6">
    <source>
        <dbReference type="ARBA" id="ARBA00022692"/>
    </source>
</evidence>
<dbReference type="Gene3D" id="3.30.565.10">
    <property type="entry name" value="Histidine kinase-like ATPase, C-terminal domain"/>
    <property type="match status" value="1"/>
</dbReference>
<dbReference type="Pfam" id="PF02518">
    <property type="entry name" value="HATPase_c"/>
    <property type="match status" value="1"/>
</dbReference>
<keyword evidence="5" id="KW-0808">Transferase</keyword>
<evidence type="ECO:0000256" key="3">
    <source>
        <dbReference type="ARBA" id="ARBA00012438"/>
    </source>
</evidence>
<evidence type="ECO:0000256" key="9">
    <source>
        <dbReference type="ARBA" id="ARBA00023012"/>
    </source>
</evidence>